<feature type="compositionally biased region" description="Basic and acidic residues" evidence="2">
    <location>
        <begin position="72"/>
        <end position="93"/>
    </location>
</feature>
<feature type="region of interest" description="Disordered" evidence="2">
    <location>
        <begin position="1"/>
        <end position="36"/>
    </location>
</feature>
<proteinExistence type="predicted"/>
<dbReference type="AlphaFoldDB" id="A0A232FEC5"/>
<gene>
    <name evidence="3" type="ORF">TSAR_016625</name>
</gene>
<feature type="region of interest" description="Disordered" evidence="2">
    <location>
        <begin position="52"/>
        <end position="139"/>
    </location>
</feature>
<organism evidence="3 4">
    <name type="scientific">Trichomalopsis sarcophagae</name>
    <dbReference type="NCBI Taxonomy" id="543379"/>
    <lineage>
        <taxon>Eukaryota</taxon>
        <taxon>Metazoa</taxon>
        <taxon>Ecdysozoa</taxon>
        <taxon>Arthropoda</taxon>
        <taxon>Hexapoda</taxon>
        <taxon>Insecta</taxon>
        <taxon>Pterygota</taxon>
        <taxon>Neoptera</taxon>
        <taxon>Endopterygota</taxon>
        <taxon>Hymenoptera</taxon>
        <taxon>Apocrita</taxon>
        <taxon>Proctotrupomorpha</taxon>
        <taxon>Chalcidoidea</taxon>
        <taxon>Pteromalidae</taxon>
        <taxon>Pteromalinae</taxon>
        <taxon>Trichomalopsis</taxon>
    </lineage>
</organism>
<accession>A0A232FEC5</accession>
<feature type="compositionally biased region" description="Polar residues" evidence="2">
    <location>
        <begin position="58"/>
        <end position="71"/>
    </location>
</feature>
<comment type="caution">
    <text evidence="3">The sequence shown here is derived from an EMBL/GenBank/DDBJ whole genome shotgun (WGS) entry which is preliminary data.</text>
</comment>
<sequence length="294" mass="32905">MADATGKTTSENSTRRRGRSRKEQKANTLTNKMRNFFEKGSFEFKVVFERSRVHRSPVKSQGDGQTKNENTNVREAEDRKDELESDNHQEDRGATPGEAATETAEKKEKKENYSCLPTQQNGKRMDSGQGDGGKRKAAQRKKTRLVKILECKNENVKLEIEKIENELKGAVERLNTEVKKNRDLENKVGSNAIVVGVADEIAVVVVGKHKEQMIDLDKESTCIIHERFTKTGMELASHKTAKSTSFEKILILFGAMKAALLSEQKLTVLCPVLLCNSHLVASVMAPIFAWKTVA</sequence>
<evidence type="ECO:0000256" key="1">
    <source>
        <dbReference type="SAM" id="Coils"/>
    </source>
</evidence>
<keyword evidence="1" id="KW-0175">Coiled coil</keyword>
<evidence type="ECO:0000313" key="4">
    <source>
        <dbReference type="Proteomes" id="UP000215335"/>
    </source>
</evidence>
<evidence type="ECO:0000313" key="3">
    <source>
        <dbReference type="EMBL" id="OXU28893.1"/>
    </source>
</evidence>
<reference evidence="3 4" key="1">
    <citation type="journal article" date="2017" name="Curr. Biol.">
        <title>The Evolution of Venom by Co-option of Single-Copy Genes.</title>
        <authorList>
            <person name="Martinson E.O."/>
            <person name="Mrinalini"/>
            <person name="Kelkar Y.D."/>
            <person name="Chang C.H."/>
            <person name="Werren J.H."/>
        </authorList>
    </citation>
    <scope>NUCLEOTIDE SEQUENCE [LARGE SCALE GENOMIC DNA]</scope>
    <source>
        <strain evidence="3 4">Alberta</strain>
        <tissue evidence="3">Whole body</tissue>
    </source>
</reference>
<feature type="compositionally biased region" description="Polar residues" evidence="2">
    <location>
        <begin position="1"/>
        <end position="12"/>
    </location>
</feature>
<feature type="coiled-coil region" evidence="1">
    <location>
        <begin position="146"/>
        <end position="187"/>
    </location>
</feature>
<keyword evidence="4" id="KW-1185">Reference proteome</keyword>
<feature type="compositionally biased region" description="Basic and acidic residues" evidence="2">
    <location>
        <begin position="103"/>
        <end position="112"/>
    </location>
</feature>
<evidence type="ECO:0000256" key="2">
    <source>
        <dbReference type="SAM" id="MobiDB-lite"/>
    </source>
</evidence>
<name>A0A232FEC5_9HYME</name>
<protein>
    <submittedName>
        <fullName evidence="3">Uncharacterized protein</fullName>
    </submittedName>
</protein>
<dbReference type="Proteomes" id="UP000215335">
    <property type="component" value="Unassembled WGS sequence"/>
</dbReference>
<dbReference type="EMBL" id="NNAY01000361">
    <property type="protein sequence ID" value="OXU28893.1"/>
    <property type="molecule type" value="Genomic_DNA"/>
</dbReference>